<organism evidence="2 3">
    <name type="scientific">Exophiala spinifera</name>
    <dbReference type="NCBI Taxonomy" id="91928"/>
    <lineage>
        <taxon>Eukaryota</taxon>
        <taxon>Fungi</taxon>
        <taxon>Dikarya</taxon>
        <taxon>Ascomycota</taxon>
        <taxon>Pezizomycotina</taxon>
        <taxon>Eurotiomycetes</taxon>
        <taxon>Chaetothyriomycetidae</taxon>
        <taxon>Chaetothyriales</taxon>
        <taxon>Herpotrichiellaceae</taxon>
        <taxon>Exophiala</taxon>
    </lineage>
</organism>
<dbReference type="RefSeq" id="XP_016239617.1">
    <property type="nucleotide sequence ID" value="XM_016378047.1"/>
</dbReference>
<feature type="region of interest" description="Disordered" evidence="1">
    <location>
        <begin position="258"/>
        <end position="313"/>
    </location>
</feature>
<evidence type="ECO:0008006" key="4">
    <source>
        <dbReference type="Google" id="ProtNLM"/>
    </source>
</evidence>
<sequence length="471" mass="52193">MSIGSDSQSSSQHLSSSQASLNQSSKRTSSEISKIYKHASQLFLTRRLLEAYEALQPIVTPPGKKRPDDSPAQAPVATATTSQRIKIWSLYVTLLNSIVDLGYEEGGNTFGQKYYGDIVRNVRNGNIWDQVVRDGYQGREGSVDAEVVYNLSNLLLGQAPDQKVNQSRLETYLSSSQTDLDISTHLSNALSNGRQPGMNGTNTPKDLASRIKVLELFTLHVLPRNEEWDYAKSFISNSDILDEERREAFMQTLLELQEVSEGRDNAEEVEEDVFEDTEEAPYPHETASSEQNHVHESTQPLKTTSKHQRTSSEVDYGIEKEHPNGTHNTSIAQAVKLPKEAPLNSLPPQPLPSSLSPRPPPPPASAPSGRSTMSPPSQPPRRSTRKPKASKQNAMLAQARLLFTALSNLARNLAGTISKNPTNILRMLLFILAFVMAFSQKQIRQKTRSLVNTSWNKVRATIGMGTKVSYI</sequence>
<dbReference type="HOGENOM" id="CLU_046457_0_0_1"/>
<feature type="compositionally biased region" description="Low complexity" evidence="1">
    <location>
        <begin position="366"/>
        <end position="375"/>
    </location>
</feature>
<dbReference type="OrthoDB" id="3981028at2759"/>
<name>A0A0D1YVU6_9EURO</name>
<feature type="compositionally biased region" description="Pro residues" evidence="1">
    <location>
        <begin position="345"/>
        <end position="365"/>
    </location>
</feature>
<dbReference type="EMBL" id="KN847493">
    <property type="protein sequence ID" value="KIW19401.1"/>
    <property type="molecule type" value="Genomic_DNA"/>
</dbReference>
<proteinExistence type="predicted"/>
<accession>A0A0D1YVU6</accession>
<feature type="compositionally biased region" description="Acidic residues" evidence="1">
    <location>
        <begin position="267"/>
        <end position="279"/>
    </location>
</feature>
<dbReference type="AlphaFoldDB" id="A0A0D1YVU6"/>
<dbReference type="GeneID" id="27330779"/>
<protein>
    <recommendedName>
        <fullName evidence="4">Peroxin 26</fullName>
    </recommendedName>
</protein>
<evidence type="ECO:0000256" key="1">
    <source>
        <dbReference type="SAM" id="MobiDB-lite"/>
    </source>
</evidence>
<keyword evidence="3" id="KW-1185">Reference proteome</keyword>
<evidence type="ECO:0000313" key="2">
    <source>
        <dbReference type="EMBL" id="KIW19401.1"/>
    </source>
</evidence>
<dbReference type="VEuPathDB" id="FungiDB:PV08_03696"/>
<feature type="compositionally biased region" description="Low complexity" evidence="1">
    <location>
        <begin position="1"/>
        <end position="25"/>
    </location>
</feature>
<feature type="region of interest" description="Disordered" evidence="1">
    <location>
        <begin position="341"/>
        <end position="393"/>
    </location>
</feature>
<feature type="compositionally biased region" description="Polar residues" evidence="1">
    <location>
        <begin position="286"/>
        <end position="303"/>
    </location>
</feature>
<dbReference type="Proteomes" id="UP000053328">
    <property type="component" value="Unassembled WGS sequence"/>
</dbReference>
<evidence type="ECO:0000313" key="3">
    <source>
        <dbReference type="Proteomes" id="UP000053328"/>
    </source>
</evidence>
<reference evidence="2 3" key="1">
    <citation type="submission" date="2015-01" db="EMBL/GenBank/DDBJ databases">
        <title>The Genome Sequence of Exophiala spinifera CBS89968.</title>
        <authorList>
            <consortium name="The Broad Institute Genomics Platform"/>
            <person name="Cuomo C."/>
            <person name="de Hoog S."/>
            <person name="Gorbushina A."/>
            <person name="Stielow B."/>
            <person name="Teixiera M."/>
            <person name="Abouelleil A."/>
            <person name="Chapman S.B."/>
            <person name="Priest M."/>
            <person name="Young S.K."/>
            <person name="Wortman J."/>
            <person name="Nusbaum C."/>
            <person name="Birren B."/>
        </authorList>
    </citation>
    <scope>NUCLEOTIDE SEQUENCE [LARGE SCALE GENOMIC DNA]</scope>
    <source>
        <strain evidence="2 3">CBS 89968</strain>
    </source>
</reference>
<feature type="region of interest" description="Disordered" evidence="1">
    <location>
        <begin position="1"/>
        <end position="28"/>
    </location>
</feature>
<gene>
    <name evidence="2" type="ORF">PV08_03696</name>
</gene>
<dbReference type="STRING" id="91928.A0A0D1YVU6"/>